<evidence type="ECO:0000259" key="1">
    <source>
        <dbReference type="Pfam" id="PF09937"/>
    </source>
</evidence>
<reference evidence="2 3" key="1">
    <citation type="submission" date="2018-12" db="EMBL/GenBank/DDBJ databases">
        <authorList>
            <consortium name="Pathogen Informatics"/>
        </authorList>
    </citation>
    <scope>NUCLEOTIDE SEQUENCE [LARGE SCALE GENOMIC DNA]</scope>
    <source>
        <strain evidence="2 3">NCTC13193</strain>
    </source>
</reference>
<dbReference type="InterPro" id="IPR018683">
    <property type="entry name" value="DUF2169"/>
</dbReference>
<accession>A0A3S4WKW0</accession>
<dbReference type="AlphaFoldDB" id="A0A3S4WKW0"/>
<dbReference type="Pfam" id="PF09937">
    <property type="entry name" value="DUF2169"/>
    <property type="match status" value="1"/>
</dbReference>
<dbReference type="EMBL" id="LR134492">
    <property type="protein sequence ID" value="VEI68195.1"/>
    <property type="molecule type" value="Genomic_DNA"/>
</dbReference>
<evidence type="ECO:0000313" key="2">
    <source>
        <dbReference type="EMBL" id="VEI68195.1"/>
    </source>
</evidence>
<gene>
    <name evidence="2" type="ORF">NCTC13193_02236</name>
</gene>
<evidence type="ECO:0000313" key="3">
    <source>
        <dbReference type="Proteomes" id="UP000270487"/>
    </source>
</evidence>
<proteinExistence type="predicted"/>
<sequence length="185" mass="20941">MKVIKPLRLSVLNRPYRWQEKNHLGVSVLALADMGNPPHLRPESELWQLAENELKTSGGVVDLAIPKACAEFLATGYAYTQHQEDKTACAVRIQVEQREKTLVAFGERHWVNNTPSSPSLFNKCVWTGAVHSVGQNTPKIRMGSAPVQRHLKIRKFTACPISNHYIIASPLRARNQSLRAWVRWI</sequence>
<organism evidence="2 3">
    <name type="scientific">Serratia fonticola</name>
    <dbReference type="NCBI Taxonomy" id="47917"/>
    <lineage>
        <taxon>Bacteria</taxon>
        <taxon>Pseudomonadati</taxon>
        <taxon>Pseudomonadota</taxon>
        <taxon>Gammaproteobacteria</taxon>
        <taxon>Enterobacterales</taxon>
        <taxon>Yersiniaceae</taxon>
        <taxon>Serratia</taxon>
    </lineage>
</organism>
<feature type="domain" description="DUF2169" evidence="1">
    <location>
        <begin position="21"/>
        <end position="123"/>
    </location>
</feature>
<dbReference type="Proteomes" id="UP000270487">
    <property type="component" value="Chromosome"/>
</dbReference>
<protein>
    <submittedName>
        <fullName evidence="2">Uncharacterized protein conserved in bacteria</fullName>
    </submittedName>
</protein>
<name>A0A3S4WKW0_SERFO</name>